<dbReference type="Gene3D" id="2.60.410.10">
    <property type="entry name" value="D-Ala-D-Ala carboxypeptidase, C-terminal domain"/>
    <property type="match status" value="1"/>
</dbReference>
<evidence type="ECO:0000256" key="3">
    <source>
        <dbReference type="ARBA" id="ARBA00007164"/>
    </source>
</evidence>
<evidence type="ECO:0000256" key="8">
    <source>
        <dbReference type="ARBA" id="ARBA00022801"/>
    </source>
</evidence>
<comment type="pathway">
    <text evidence="2">Cell wall biogenesis; peptidoglycan biosynthesis.</text>
</comment>
<feature type="signal peptide" evidence="16">
    <location>
        <begin position="1"/>
        <end position="27"/>
    </location>
</feature>
<feature type="domain" description="Peptidase S11 D-Ala-D-Ala carboxypeptidase A C-terminal" evidence="17">
    <location>
        <begin position="276"/>
        <end position="366"/>
    </location>
</feature>
<dbReference type="InterPro" id="IPR037167">
    <property type="entry name" value="Peptidase_S11_C_sf"/>
</dbReference>
<comment type="function">
    <text evidence="1">Removes C-terminal D-alanyl residues from sugar-peptide cell wall precursors.</text>
</comment>
<proteinExistence type="inferred from homology"/>
<dbReference type="EC" id="3.4.16.4" evidence="4"/>
<dbReference type="GO" id="GO:0009002">
    <property type="term" value="F:serine-type D-Ala-D-Ala carboxypeptidase activity"/>
    <property type="evidence" value="ECO:0007669"/>
    <property type="project" value="UniProtKB-EC"/>
</dbReference>
<keyword evidence="19" id="KW-1185">Reference proteome</keyword>
<feature type="binding site" evidence="14">
    <location>
        <position position="226"/>
    </location>
    <ligand>
        <name>substrate</name>
    </ligand>
</feature>
<evidence type="ECO:0000313" key="19">
    <source>
        <dbReference type="Proteomes" id="UP000005954"/>
    </source>
</evidence>
<evidence type="ECO:0000259" key="17">
    <source>
        <dbReference type="SMART" id="SM00936"/>
    </source>
</evidence>
<organism evidence="18 19">
    <name type="scientific">Roseovarius nubinhibens (strain ATCC BAA-591 / DSM 15170 / ISM)</name>
    <dbReference type="NCBI Taxonomy" id="89187"/>
    <lineage>
        <taxon>Bacteria</taxon>
        <taxon>Pseudomonadati</taxon>
        <taxon>Pseudomonadota</taxon>
        <taxon>Alphaproteobacteria</taxon>
        <taxon>Rhodobacterales</taxon>
        <taxon>Roseobacteraceae</taxon>
        <taxon>Roseovarius</taxon>
    </lineage>
</organism>
<keyword evidence="5 18" id="KW-0121">Carboxypeptidase</keyword>
<evidence type="ECO:0000256" key="9">
    <source>
        <dbReference type="ARBA" id="ARBA00022960"/>
    </source>
</evidence>
<evidence type="ECO:0000256" key="4">
    <source>
        <dbReference type="ARBA" id="ARBA00012448"/>
    </source>
</evidence>
<dbReference type="eggNOG" id="COG1686">
    <property type="taxonomic scope" value="Bacteria"/>
</dbReference>
<accession>A3SHG3</accession>
<keyword evidence="11" id="KW-0961">Cell wall biogenesis/degradation</keyword>
<dbReference type="GO" id="GO:0009252">
    <property type="term" value="P:peptidoglycan biosynthetic process"/>
    <property type="evidence" value="ECO:0007669"/>
    <property type="project" value="UniProtKB-UniPathway"/>
</dbReference>
<dbReference type="SUPFAM" id="SSF69189">
    <property type="entry name" value="Penicillin-binding protein associated domain"/>
    <property type="match status" value="1"/>
</dbReference>
<dbReference type="AlphaFoldDB" id="A3SHG3"/>
<keyword evidence="6" id="KW-0645">Protease</keyword>
<feature type="chain" id="PRO_5002658258" description="serine-type D-Ala-D-Ala carboxypeptidase" evidence="16">
    <location>
        <begin position="28"/>
        <end position="403"/>
    </location>
</feature>
<evidence type="ECO:0000256" key="15">
    <source>
        <dbReference type="RuleBase" id="RU004016"/>
    </source>
</evidence>
<dbReference type="HOGENOM" id="CLU_027070_8_1_5"/>
<keyword evidence="7 16" id="KW-0732">Signal</keyword>
<evidence type="ECO:0000256" key="11">
    <source>
        <dbReference type="ARBA" id="ARBA00023316"/>
    </source>
</evidence>
<feature type="active site" evidence="13">
    <location>
        <position position="119"/>
    </location>
</feature>
<dbReference type="UniPathway" id="UPA00219"/>
<evidence type="ECO:0000256" key="10">
    <source>
        <dbReference type="ARBA" id="ARBA00022984"/>
    </source>
</evidence>
<dbReference type="Gene3D" id="3.40.710.10">
    <property type="entry name" value="DD-peptidase/beta-lactamase superfamily"/>
    <property type="match status" value="1"/>
</dbReference>
<dbReference type="InterPro" id="IPR001967">
    <property type="entry name" value="Peptidase_S11_N"/>
</dbReference>
<dbReference type="SMART" id="SM00936">
    <property type="entry name" value="PBP5_C"/>
    <property type="match status" value="1"/>
</dbReference>
<dbReference type="InterPro" id="IPR012907">
    <property type="entry name" value="Peptidase_S11_C"/>
</dbReference>
<dbReference type="PANTHER" id="PTHR21581">
    <property type="entry name" value="D-ALANYL-D-ALANINE CARBOXYPEPTIDASE"/>
    <property type="match status" value="1"/>
</dbReference>
<dbReference type="EMBL" id="AALY01000001">
    <property type="protein sequence ID" value="EAP76794.1"/>
    <property type="molecule type" value="Genomic_DNA"/>
</dbReference>
<dbReference type="Pfam" id="PF07943">
    <property type="entry name" value="PBP5_C"/>
    <property type="match status" value="1"/>
</dbReference>
<comment type="caution">
    <text evidence="18">The sequence shown here is derived from an EMBL/GenBank/DDBJ whole genome shotgun (WGS) entry which is preliminary data.</text>
</comment>
<comment type="similarity">
    <text evidence="3 15">Belongs to the peptidase S11 family.</text>
</comment>
<evidence type="ECO:0000256" key="5">
    <source>
        <dbReference type="ARBA" id="ARBA00022645"/>
    </source>
</evidence>
<reference evidence="18 19" key="1">
    <citation type="submission" date="2005-12" db="EMBL/GenBank/DDBJ databases">
        <authorList>
            <person name="Moran M.A."/>
            <person name="Ferriera S."/>
            <person name="Johnson J."/>
            <person name="Kravitz S."/>
            <person name="Halpern A."/>
            <person name="Remington K."/>
            <person name="Beeson K."/>
            <person name="Tran B."/>
            <person name="Rogers Y.-H."/>
            <person name="Friedman R."/>
            <person name="Venter J.C."/>
        </authorList>
    </citation>
    <scope>NUCLEOTIDE SEQUENCE [LARGE SCALE GENOMIC DNA]</scope>
    <source>
        <strain evidence="19">ATCC BAA-591 / DSM 15170 / ISM</strain>
    </source>
</reference>
<dbReference type="RefSeq" id="WP_009812201.1">
    <property type="nucleotide sequence ID" value="NZ_CH724156.1"/>
</dbReference>
<name>A3SHG3_ROSNI</name>
<keyword evidence="10" id="KW-0573">Peptidoglycan synthesis</keyword>
<gene>
    <name evidence="18" type="ORF">ISM_00855</name>
</gene>
<dbReference type="InterPro" id="IPR015956">
    <property type="entry name" value="Peniciliin-bd_prot_C_sf"/>
</dbReference>
<dbReference type="PANTHER" id="PTHR21581:SF6">
    <property type="entry name" value="TRAFFICKING PROTEIN PARTICLE COMPLEX SUBUNIT 12"/>
    <property type="match status" value="1"/>
</dbReference>
<dbReference type="STRING" id="89187.ISM_00855"/>
<sequence length="403" mass="42633">MTLLPRIALSLLLALGLALGLTQAARAFDTRATAAYVVDVGTGTVLLAKNADQPLPPASMSKLMTLYVTFEAIRDGRLSMTETLPVSAHAARYGGSTLFLQAGERVSVEDLLRGIIVLSGNDACVVLAESLSPDGTEAGFARFMTRRAQNMGMTNSAFTNSNGWPAPGHRMSMRDLGLLARKLIEDFPEFYPMFAEEEFLFDEKESQNRYNRNPLLGLGIGADGLKTGHTAEAGYGLVGSAVQNGRRVIFVISGLASAEARAEEAEAIVNWAFRQFAEQQVVRGGVELARAKVWMGDATTVGLEAAEDVRTLMPAMSAGPLKAEVVYTGPIEAPVKQGDKLAELVFAPEGLPETRIPLVASASVARGGFSARLQTVTGLLLGRLQKGPAPEAAPADPAAEGAS</sequence>
<evidence type="ECO:0000256" key="12">
    <source>
        <dbReference type="ARBA" id="ARBA00034000"/>
    </source>
</evidence>
<evidence type="ECO:0000256" key="2">
    <source>
        <dbReference type="ARBA" id="ARBA00004752"/>
    </source>
</evidence>
<dbReference type="Pfam" id="PF00768">
    <property type="entry name" value="Peptidase_S11"/>
    <property type="match status" value="1"/>
</dbReference>
<keyword evidence="9" id="KW-0133">Cell shape</keyword>
<dbReference type="InterPro" id="IPR012338">
    <property type="entry name" value="Beta-lactam/transpept-like"/>
</dbReference>
<feature type="active site" description="Acyl-ester intermediate" evidence="13">
    <location>
        <position position="59"/>
    </location>
</feature>
<dbReference type="SUPFAM" id="SSF56601">
    <property type="entry name" value="beta-lactamase/transpeptidase-like"/>
    <property type="match status" value="1"/>
</dbReference>
<evidence type="ECO:0000256" key="7">
    <source>
        <dbReference type="ARBA" id="ARBA00022729"/>
    </source>
</evidence>
<evidence type="ECO:0000256" key="13">
    <source>
        <dbReference type="PIRSR" id="PIRSR618044-1"/>
    </source>
</evidence>
<dbReference type="GO" id="GO:0071555">
    <property type="term" value="P:cell wall organization"/>
    <property type="evidence" value="ECO:0007669"/>
    <property type="project" value="UniProtKB-KW"/>
</dbReference>
<dbReference type="GO" id="GO:0006508">
    <property type="term" value="P:proteolysis"/>
    <property type="evidence" value="ECO:0007669"/>
    <property type="project" value="UniProtKB-KW"/>
</dbReference>
<evidence type="ECO:0000256" key="16">
    <source>
        <dbReference type="SAM" id="SignalP"/>
    </source>
</evidence>
<evidence type="ECO:0000313" key="18">
    <source>
        <dbReference type="EMBL" id="EAP76794.1"/>
    </source>
</evidence>
<protein>
    <recommendedName>
        <fullName evidence="4">serine-type D-Ala-D-Ala carboxypeptidase</fullName>
        <ecNumber evidence="4">3.4.16.4</ecNumber>
    </recommendedName>
</protein>
<feature type="active site" description="Proton acceptor" evidence="13">
    <location>
        <position position="62"/>
    </location>
</feature>
<dbReference type="Proteomes" id="UP000005954">
    <property type="component" value="Unassembled WGS sequence"/>
</dbReference>
<evidence type="ECO:0000256" key="6">
    <source>
        <dbReference type="ARBA" id="ARBA00022670"/>
    </source>
</evidence>
<comment type="catalytic activity">
    <reaction evidence="12">
        <text>Preferential cleavage: (Ac)2-L-Lys-D-Ala-|-D-Ala. Also transpeptidation of peptidyl-alanyl moieties that are N-acyl substituents of D-alanine.</text>
        <dbReference type="EC" id="3.4.16.4"/>
    </reaction>
</comment>
<evidence type="ECO:0000256" key="14">
    <source>
        <dbReference type="PIRSR" id="PIRSR618044-2"/>
    </source>
</evidence>
<dbReference type="PRINTS" id="PR00725">
    <property type="entry name" value="DADACBPTASE1"/>
</dbReference>
<keyword evidence="8" id="KW-0378">Hydrolase</keyword>
<dbReference type="OrthoDB" id="9795979at2"/>
<evidence type="ECO:0000256" key="1">
    <source>
        <dbReference type="ARBA" id="ARBA00003217"/>
    </source>
</evidence>
<dbReference type="InterPro" id="IPR018044">
    <property type="entry name" value="Peptidase_S11"/>
</dbReference>
<dbReference type="GO" id="GO:0008360">
    <property type="term" value="P:regulation of cell shape"/>
    <property type="evidence" value="ECO:0007669"/>
    <property type="project" value="UniProtKB-KW"/>
</dbReference>